<feature type="region of interest" description="Disordered" evidence="1">
    <location>
        <begin position="201"/>
        <end position="227"/>
    </location>
</feature>
<reference evidence="2" key="1">
    <citation type="submission" date="2019-12" db="EMBL/GenBank/DDBJ databases">
        <title>Genome sequence of Babesia ovis.</title>
        <authorList>
            <person name="Yamagishi J."/>
            <person name="Sevinc F."/>
            <person name="Xuan X."/>
        </authorList>
    </citation>
    <scope>NUCLEOTIDE SEQUENCE</scope>
    <source>
        <strain evidence="2">Selcuk</strain>
    </source>
</reference>
<dbReference type="OrthoDB" id="366092at2759"/>
<feature type="compositionally biased region" description="Polar residues" evidence="1">
    <location>
        <begin position="75"/>
        <end position="89"/>
    </location>
</feature>
<feature type="compositionally biased region" description="Polar residues" evidence="1">
    <location>
        <begin position="42"/>
        <end position="55"/>
    </location>
</feature>
<keyword evidence="3" id="KW-1185">Reference proteome</keyword>
<dbReference type="Proteomes" id="UP001057455">
    <property type="component" value="Unassembled WGS sequence"/>
</dbReference>
<organism evidence="2 3">
    <name type="scientific">Babesia ovis</name>
    <dbReference type="NCBI Taxonomy" id="5869"/>
    <lineage>
        <taxon>Eukaryota</taxon>
        <taxon>Sar</taxon>
        <taxon>Alveolata</taxon>
        <taxon>Apicomplexa</taxon>
        <taxon>Aconoidasida</taxon>
        <taxon>Piroplasmida</taxon>
        <taxon>Babesiidae</taxon>
        <taxon>Babesia</taxon>
    </lineage>
</organism>
<proteinExistence type="predicted"/>
<protein>
    <submittedName>
        <fullName evidence="2">Uncharacterized protein</fullName>
    </submittedName>
</protein>
<feature type="region of interest" description="Disordered" evidence="1">
    <location>
        <begin position="1"/>
        <end position="166"/>
    </location>
</feature>
<feature type="compositionally biased region" description="Polar residues" evidence="1">
    <location>
        <begin position="155"/>
        <end position="166"/>
    </location>
</feature>
<feature type="compositionally biased region" description="Low complexity" evidence="1">
    <location>
        <begin position="201"/>
        <end position="210"/>
    </location>
</feature>
<feature type="compositionally biased region" description="Polar residues" evidence="1">
    <location>
        <begin position="136"/>
        <end position="147"/>
    </location>
</feature>
<gene>
    <name evidence="2" type="ORF">BaOVIS_002820</name>
</gene>
<evidence type="ECO:0000313" key="2">
    <source>
        <dbReference type="EMBL" id="GFE52878.1"/>
    </source>
</evidence>
<comment type="caution">
    <text evidence="2">The sequence shown here is derived from an EMBL/GenBank/DDBJ whole genome shotgun (WGS) entry which is preliminary data.</text>
</comment>
<dbReference type="EMBL" id="BLIY01000003">
    <property type="protein sequence ID" value="GFE52878.1"/>
    <property type="molecule type" value="Genomic_DNA"/>
</dbReference>
<evidence type="ECO:0000313" key="3">
    <source>
        <dbReference type="Proteomes" id="UP001057455"/>
    </source>
</evidence>
<sequence length="331" mass="35910">MSASPSTLMLRGDRASYGDAATVSDYPTRDQRKQPFARQKRQYNATDGATSSPFTKANRRGGATGDGDTAESRQEASSTPAQRCSNKGQNKAPRKRSARLKSLEIDDNDLPDSTDVSLDVSQASSKNDDDLGSMDDVNSTKDTTYSAKRSHKSMSDSTGGVDSGANNRKTFLIDSTLLDEALNATDIAKAQSDFQDLDSLSLSHSHGASQTGSVDEEDDKRRKKRKCSRLQDTITRVLAKARADVIHLDEKIATLESQYFTQPDDATGLIKGWESSLIGGIYPSSHSSKARKGMPPKAKQFLGKAQALINEHIFSITSSTCNVSKKLFKQA</sequence>
<accession>A0A9W5T9Y5</accession>
<name>A0A9W5T9Y5_BABOV</name>
<dbReference type="AlphaFoldDB" id="A0A9W5T9Y5"/>
<evidence type="ECO:0000256" key="1">
    <source>
        <dbReference type="SAM" id="MobiDB-lite"/>
    </source>
</evidence>
<feature type="compositionally biased region" description="Polar residues" evidence="1">
    <location>
        <begin position="114"/>
        <end position="125"/>
    </location>
</feature>